<organism evidence="1 2">
    <name type="scientific">Steinernema glaseri</name>
    <dbReference type="NCBI Taxonomy" id="37863"/>
    <lineage>
        <taxon>Eukaryota</taxon>
        <taxon>Metazoa</taxon>
        <taxon>Ecdysozoa</taxon>
        <taxon>Nematoda</taxon>
        <taxon>Chromadorea</taxon>
        <taxon>Rhabditida</taxon>
        <taxon>Tylenchina</taxon>
        <taxon>Panagrolaimomorpha</taxon>
        <taxon>Strongyloidoidea</taxon>
        <taxon>Steinernematidae</taxon>
        <taxon>Steinernema</taxon>
    </lineage>
</organism>
<protein>
    <submittedName>
        <fullName evidence="2">Uncharacterized protein</fullName>
    </submittedName>
</protein>
<dbReference type="PANTHER" id="PTHR37443:SF2">
    <property type="entry name" value="PROTEIN CBG15264"/>
    <property type="match status" value="1"/>
</dbReference>
<keyword evidence="1" id="KW-1185">Reference proteome</keyword>
<dbReference type="AlphaFoldDB" id="A0A1I7ZWM9"/>
<proteinExistence type="predicted"/>
<name>A0A1I7ZWM9_9BILA</name>
<reference evidence="2" key="1">
    <citation type="submission" date="2016-11" db="UniProtKB">
        <authorList>
            <consortium name="WormBaseParasite"/>
        </authorList>
    </citation>
    <scope>IDENTIFICATION</scope>
</reference>
<evidence type="ECO:0000313" key="2">
    <source>
        <dbReference type="WBParaSite" id="L893_g30522.t1"/>
    </source>
</evidence>
<dbReference type="InterPro" id="IPR040271">
    <property type="entry name" value="T19C3.2-like"/>
</dbReference>
<dbReference type="WBParaSite" id="L893_g30522.t1">
    <property type="protein sequence ID" value="L893_g30522.t1"/>
    <property type="gene ID" value="L893_g30522"/>
</dbReference>
<accession>A0A1I7ZWM9</accession>
<dbReference type="PANTHER" id="PTHR37443">
    <property type="entry name" value="PROTEIN CBG09852-RELATED"/>
    <property type="match status" value="1"/>
</dbReference>
<sequence length="244" mass="27679">MKHMQQLQNLHVEVDEILGPDVSDRITTMGVLPRSALLLLLLLAAVCDAQISAMFGNPVQADNCREWSPWGPCIWLRGKNPRWSRSYFDQLLPGRTGCRQHVFFKLLKDRWGVAFNNFYNYIRDVTVSEEQCGECSYQQSCGRKCHRRGSVDFINPLFVAERRCEGVSQNNACVSKMISPDCKLWPNPSVQLPNVTSSMHEIINALDYLSCVPEKRASGDVCRCCCHPFAPNPVTFKCEPKTYG</sequence>
<evidence type="ECO:0000313" key="1">
    <source>
        <dbReference type="Proteomes" id="UP000095287"/>
    </source>
</evidence>
<dbReference type="Proteomes" id="UP000095287">
    <property type="component" value="Unplaced"/>
</dbReference>